<keyword evidence="12" id="KW-0379">Hydroxylation</keyword>
<dbReference type="InterPro" id="IPR024175">
    <property type="entry name" value="Pept_S1A_C1r/C1S/mannan-bd"/>
</dbReference>
<evidence type="ECO:0000256" key="14">
    <source>
        <dbReference type="PROSITE-ProRule" id="PRU00302"/>
    </source>
</evidence>
<keyword evidence="6 15" id="KW-0645">Protease</keyword>
<keyword evidence="7 16" id="KW-0732">Signal</keyword>
<dbReference type="Proteomes" id="UP001642483">
    <property type="component" value="Unassembled WGS sequence"/>
</dbReference>
<dbReference type="PROSITE" id="PS01180">
    <property type="entry name" value="CUB"/>
    <property type="match status" value="2"/>
</dbReference>
<keyword evidence="10" id="KW-0391">Immunity</keyword>
<dbReference type="InterPro" id="IPR000742">
    <property type="entry name" value="EGF"/>
</dbReference>
<evidence type="ECO:0000256" key="16">
    <source>
        <dbReference type="SAM" id="SignalP"/>
    </source>
</evidence>
<evidence type="ECO:0000256" key="8">
    <source>
        <dbReference type="ARBA" id="ARBA00022801"/>
    </source>
</evidence>
<evidence type="ECO:0000313" key="20">
    <source>
        <dbReference type="EMBL" id="CAK8674376.1"/>
    </source>
</evidence>
<keyword evidence="3" id="KW-0245">EGF-like domain</keyword>
<dbReference type="SMART" id="SM00179">
    <property type="entry name" value="EGF_CA"/>
    <property type="match status" value="1"/>
</dbReference>
<evidence type="ECO:0000256" key="2">
    <source>
        <dbReference type="ARBA" id="ARBA00022525"/>
    </source>
</evidence>
<evidence type="ECO:0000256" key="9">
    <source>
        <dbReference type="ARBA" id="ARBA00022825"/>
    </source>
</evidence>
<dbReference type="PROSITE" id="PS00134">
    <property type="entry name" value="TRYPSIN_HIS"/>
    <property type="match status" value="1"/>
</dbReference>
<dbReference type="InterPro" id="IPR035976">
    <property type="entry name" value="Sushi/SCR/CCP_sf"/>
</dbReference>
<evidence type="ECO:0000259" key="19">
    <source>
        <dbReference type="PROSITE" id="PS50923"/>
    </source>
</evidence>
<comment type="caution">
    <text evidence="14">Lacks conserved residue(s) required for the propagation of feature annotation.</text>
</comment>
<feature type="domain" description="CUB" evidence="17">
    <location>
        <begin position="200"/>
        <end position="316"/>
    </location>
</feature>
<dbReference type="InterPro" id="IPR033116">
    <property type="entry name" value="TRYPSIN_SER"/>
</dbReference>
<keyword evidence="21" id="KW-1185">Reference proteome</keyword>
<comment type="caution">
    <text evidence="20">The sequence shown here is derived from an EMBL/GenBank/DDBJ whole genome shotgun (WGS) entry which is preliminary data.</text>
</comment>
<dbReference type="PROSITE" id="PS50923">
    <property type="entry name" value="SUSHI"/>
    <property type="match status" value="2"/>
</dbReference>
<evidence type="ECO:0000256" key="4">
    <source>
        <dbReference type="ARBA" id="ARBA00022588"/>
    </source>
</evidence>
<evidence type="ECO:0000256" key="11">
    <source>
        <dbReference type="ARBA" id="ARBA00023157"/>
    </source>
</evidence>
<dbReference type="Gene3D" id="2.10.70.10">
    <property type="entry name" value="Complement Module, domain 1"/>
    <property type="match status" value="2"/>
</dbReference>
<evidence type="ECO:0000256" key="12">
    <source>
        <dbReference type="ARBA" id="ARBA00023278"/>
    </source>
</evidence>
<proteinExistence type="predicted"/>
<dbReference type="Gene3D" id="2.40.10.10">
    <property type="entry name" value="Trypsin-like serine proteases"/>
    <property type="match status" value="1"/>
</dbReference>
<dbReference type="InterPro" id="IPR001254">
    <property type="entry name" value="Trypsin_dom"/>
</dbReference>
<dbReference type="InterPro" id="IPR035914">
    <property type="entry name" value="Sperma_CUB_dom_sf"/>
</dbReference>
<feature type="domain" description="Sushi" evidence="19">
    <location>
        <begin position="381"/>
        <end position="451"/>
    </location>
</feature>
<sequence>MRIEIFGTFLLCVAECAAVIMLNDMSGVFESPAYPAPYGDDLDMTWKISAPPGFQVLIYFSVFDLEDSYDEELGGSCVYDFIEVEHLGKRQRYCGNSVFHPYDAPKKGQQFRSEGNETTIRFVTDYSNEEPLPLGFKAHYVIEDKDECAQMQYEVRNTFEDWDELIYCNHFCHNVPGSYYCSCRPGFELHENQHTCAAKCQNEFITSDTGEVSSPDYPEPYSKLTDCDWTIEVRKGLSLNIRFDNDTFDIEDHPDYTECVYDWVQLTKGDTKTQFCGQTAPYNGEWIDTNTREIRLDFHTDLAVEKAGFKMYFTTNRIRCLEGRVAPSNGKITNTNSKSYYEFEDVIKFACDRGYSLVGENEITCRNDGIWSAESPTCRIKSCGRPTELENVAYSEIVDIDNLAFTYGDVARVKCQKWYKRMSGAPEWVCSEDAIWTSTDNSTTDLPVCKPRCGEKNHVMREMFLRSHAFGGDPAMRNEYPWMVFINIGPHPDITPSGRFCGGALISPKYVLTAAHCLTFNKYDFEPDGEVYPTHVFVWLGAHNREEDEGGSTHARSVGVADVIRHPDFNRATQNFDVALLELNETITMNDYIRPICIPRTQQEFNLLHDGTAGYVAGWGLNLQFRPAIVLQVVKLPVVNTTYCVDRIAQSAQAANATIGSFNVTNNHFCAGYSHGQLISTCGGDSGGSWMLSKGMNKFYSFGLVSFGISATKCGVSATYTAFTKVPQFVDWILDNTDLE</sequence>
<feature type="disulfide bond" evidence="13">
    <location>
        <begin position="200"/>
        <end position="227"/>
    </location>
</feature>
<comment type="subcellular location">
    <subcellularLocation>
        <location evidence="1">Secreted</location>
    </subcellularLocation>
</comment>
<feature type="disulfide bond" evidence="13">
    <location>
        <begin position="77"/>
        <end position="94"/>
    </location>
</feature>
<dbReference type="PROSITE" id="PS50240">
    <property type="entry name" value="TRYPSIN_DOM"/>
    <property type="match status" value="1"/>
</dbReference>
<reference evidence="20 21" key="1">
    <citation type="submission" date="2024-02" db="EMBL/GenBank/DDBJ databases">
        <authorList>
            <person name="Daric V."/>
            <person name="Darras S."/>
        </authorList>
    </citation>
    <scope>NUCLEOTIDE SEQUENCE [LARGE SCALE GENOMIC DNA]</scope>
</reference>
<dbReference type="InterPro" id="IPR018114">
    <property type="entry name" value="TRYPSIN_HIS"/>
</dbReference>
<gene>
    <name evidence="20" type="ORF">CVLEPA_LOCUS4079</name>
</gene>
<name>A0ABP0F6C3_CLALP</name>
<keyword evidence="8 15" id="KW-0378">Hydrolase</keyword>
<dbReference type="PANTHER" id="PTHR24255">
    <property type="entry name" value="COMPLEMENT COMPONENT 1, S SUBCOMPONENT-RELATED"/>
    <property type="match status" value="1"/>
</dbReference>
<evidence type="ECO:0000256" key="13">
    <source>
        <dbReference type="PROSITE-ProRule" id="PRU00059"/>
    </source>
</evidence>
<evidence type="ECO:0000256" key="15">
    <source>
        <dbReference type="RuleBase" id="RU363034"/>
    </source>
</evidence>
<dbReference type="SUPFAM" id="SSF49854">
    <property type="entry name" value="Spermadhesin, CUB domain"/>
    <property type="match status" value="2"/>
</dbReference>
<dbReference type="Gene3D" id="2.10.25.10">
    <property type="entry name" value="Laminin"/>
    <property type="match status" value="1"/>
</dbReference>
<feature type="disulfide bond" evidence="13">
    <location>
        <begin position="259"/>
        <end position="276"/>
    </location>
</feature>
<dbReference type="Pfam" id="PF00431">
    <property type="entry name" value="CUB"/>
    <property type="match status" value="2"/>
</dbReference>
<evidence type="ECO:0000256" key="7">
    <source>
        <dbReference type="ARBA" id="ARBA00022729"/>
    </source>
</evidence>
<dbReference type="InterPro" id="IPR001314">
    <property type="entry name" value="Peptidase_S1A"/>
</dbReference>
<feature type="signal peptide" evidence="16">
    <location>
        <begin position="1"/>
        <end position="18"/>
    </location>
</feature>
<dbReference type="Gene3D" id="2.60.120.290">
    <property type="entry name" value="Spermadhesin, CUB domain"/>
    <property type="match status" value="2"/>
</dbReference>
<dbReference type="CDD" id="cd00033">
    <property type="entry name" value="CCP"/>
    <property type="match status" value="2"/>
</dbReference>
<evidence type="ECO:0000256" key="6">
    <source>
        <dbReference type="ARBA" id="ARBA00022670"/>
    </source>
</evidence>
<evidence type="ECO:0000313" key="21">
    <source>
        <dbReference type="Proteomes" id="UP001642483"/>
    </source>
</evidence>
<dbReference type="SMART" id="SM00032">
    <property type="entry name" value="CCP"/>
    <property type="match status" value="2"/>
</dbReference>
<dbReference type="InterPro" id="IPR001881">
    <property type="entry name" value="EGF-like_Ca-bd_dom"/>
</dbReference>
<keyword evidence="4" id="KW-0399">Innate immunity</keyword>
<dbReference type="PIRSF" id="PIRSF001155">
    <property type="entry name" value="C1r_C1s_MASP"/>
    <property type="match status" value="1"/>
</dbReference>
<dbReference type="InterPro" id="IPR000436">
    <property type="entry name" value="Sushi_SCR_CCP_dom"/>
</dbReference>
<dbReference type="SMART" id="SM00042">
    <property type="entry name" value="CUB"/>
    <property type="match status" value="2"/>
</dbReference>
<dbReference type="SMART" id="SM00020">
    <property type="entry name" value="Tryp_SPc"/>
    <property type="match status" value="1"/>
</dbReference>
<keyword evidence="11 14" id="KW-1015">Disulfide bond</keyword>
<evidence type="ECO:0000256" key="3">
    <source>
        <dbReference type="ARBA" id="ARBA00022536"/>
    </source>
</evidence>
<dbReference type="Pfam" id="PF14670">
    <property type="entry name" value="FXa_inhibition"/>
    <property type="match status" value="1"/>
</dbReference>
<dbReference type="CDD" id="cd00190">
    <property type="entry name" value="Tryp_SPc"/>
    <property type="match status" value="1"/>
</dbReference>
<dbReference type="InterPro" id="IPR043504">
    <property type="entry name" value="Peptidase_S1_PA_chymotrypsin"/>
</dbReference>
<accession>A0ABP0F6C3</accession>
<evidence type="ECO:0000256" key="1">
    <source>
        <dbReference type="ARBA" id="ARBA00004613"/>
    </source>
</evidence>
<dbReference type="SUPFAM" id="SSF57196">
    <property type="entry name" value="EGF/Laminin"/>
    <property type="match status" value="1"/>
</dbReference>
<dbReference type="CDD" id="cd00041">
    <property type="entry name" value="CUB"/>
    <property type="match status" value="2"/>
</dbReference>
<dbReference type="PROSITE" id="PS00135">
    <property type="entry name" value="TRYPSIN_SER"/>
    <property type="match status" value="1"/>
</dbReference>
<evidence type="ECO:0000256" key="10">
    <source>
        <dbReference type="ARBA" id="ARBA00022859"/>
    </source>
</evidence>
<feature type="domain" description="CUB" evidence="17">
    <location>
        <begin position="16"/>
        <end position="143"/>
    </location>
</feature>
<dbReference type="PRINTS" id="PR00722">
    <property type="entry name" value="CHYMOTRYPSIN"/>
</dbReference>
<dbReference type="InterPro" id="IPR000859">
    <property type="entry name" value="CUB_dom"/>
</dbReference>
<dbReference type="SMART" id="SM00181">
    <property type="entry name" value="EGF"/>
    <property type="match status" value="1"/>
</dbReference>
<dbReference type="InterPro" id="IPR009003">
    <property type="entry name" value="Peptidase_S1_PA"/>
</dbReference>
<feature type="disulfide bond" evidence="14">
    <location>
        <begin position="351"/>
        <end position="378"/>
    </location>
</feature>
<organism evidence="20 21">
    <name type="scientific">Clavelina lepadiformis</name>
    <name type="common">Light-bulb sea squirt</name>
    <name type="synonym">Ascidia lepadiformis</name>
    <dbReference type="NCBI Taxonomy" id="159417"/>
    <lineage>
        <taxon>Eukaryota</taxon>
        <taxon>Metazoa</taxon>
        <taxon>Chordata</taxon>
        <taxon>Tunicata</taxon>
        <taxon>Ascidiacea</taxon>
        <taxon>Aplousobranchia</taxon>
        <taxon>Clavelinidae</taxon>
        <taxon>Clavelina</taxon>
    </lineage>
</organism>
<keyword evidence="2" id="KW-0964">Secreted</keyword>
<dbReference type="PANTHER" id="PTHR24255:SF38">
    <property type="entry name" value="MANNAN-BINDING LECTIN SERINE PROTEASE 1-LIKE"/>
    <property type="match status" value="1"/>
</dbReference>
<dbReference type="Pfam" id="PF00084">
    <property type="entry name" value="Sushi"/>
    <property type="match status" value="2"/>
</dbReference>
<feature type="domain" description="Sushi" evidence="19">
    <location>
        <begin position="318"/>
        <end position="380"/>
    </location>
</feature>
<dbReference type="SUPFAM" id="SSF50494">
    <property type="entry name" value="Trypsin-like serine proteases"/>
    <property type="match status" value="1"/>
</dbReference>
<feature type="chain" id="PRO_5047008876" evidence="16">
    <location>
        <begin position="19"/>
        <end position="740"/>
    </location>
</feature>
<keyword evidence="5 14" id="KW-0768">Sushi</keyword>
<dbReference type="Pfam" id="PF00089">
    <property type="entry name" value="Trypsin"/>
    <property type="match status" value="1"/>
</dbReference>
<evidence type="ECO:0000259" key="17">
    <source>
        <dbReference type="PROSITE" id="PS01180"/>
    </source>
</evidence>
<evidence type="ECO:0000256" key="5">
    <source>
        <dbReference type="ARBA" id="ARBA00022659"/>
    </source>
</evidence>
<keyword evidence="9 15" id="KW-0720">Serine protease</keyword>
<evidence type="ECO:0000259" key="18">
    <source>
        <dbReference type="PROSITE" id="PS50240"/>
    </source>
</evidence>
<protein>
    <submittedName>
        <fullName evidence="20">Uncharacterized protein</fullName>
    </submittedName>
</protein>
<dbReference type="SUPFAM" id="SSF57535">
    <property type="entry name" value="Complement control module/SCR domain"/>
    <property type="match status" value="2"/>
</dbReference>
<feature type="domain" description="Peptidase S1" evidence="18">
    <location>
        <begin position="469"/>
        <end position="738"/>
    </location>
</feature>
<dbReference type="EMBL" id="CAWYQH010000013">
    <property type="protein sequence ID" value="CAK8674376.1"/>
    <property type="molecule type" value="Genomic_DNA"/>
</dbReference>